<gene>
    <name evidence="1" type="ORF">J4732_22385</name>
</gene>
<proteinExistence type="predicted"/>
<sequence length="49" mass="5352">MSAFCSGQSHNLCGVKTGGEKPGRKDIPGNALQPIIERRRCCPCWRSCC</sequence>
<reference evidence="1" key="1">
    <citation type="submission" date="2021-03" db="EMBL/GenBank/DDBJ databases">
        <title>Molecular epidemiology and mechanisms of colistin and carbapenem resistance in Enterobacteriaceae from clinical isolates, the environment and porcine samples in Pretoria, South Africa.</title>
        <authorList>
            <person name="Bogoshi D."/>
            <person name="Mbelle N.M."/>
            <person name="Naidoo V."/>
            <person name="Osei Sekyere J."/>
        </authorList>
    </citation>
    <scope>NUCLEOTIDE SEQUENCE</scope>
    <source>
        <strain evidence="1">C080</strain>
    </source>
</reference>
<dbReference type="AlphaFoldDB" id="A0A939NN10"/>
<dbReference type="EMBL" id="JAGETR010000240">
    <property type="protein sequence ID" value="MBO2007381.1"/>
    <property type="molecule type" value="Genomic_DNA"/>
</dbReference>
<name>A0A939NN10_SERMA</name>
<protein>
    <submittedName>
        <fullName evidence="1">Uncharacterized protein</fullName>
    </submittedName>
</protein>
<comment type="caution">
    <text evidence="1">The sequence shown here is derived from an EMBL/GenBank/DDBJ whole genome shotgun (WGS) entry which is preliminary data.</text>
</comment>
<accession>A0A939NN10</accession>
<organism evidence="1">
    <name type="scientific">Serratia marcescens</name>
    <dbReference type="NCBI Taxonomy" id="615"/>
    <lineage>
        <taxon>Bacteria</taxon>
        <taxon>Pseudomonadati</taxon>
        <taxon>Pseudomonadota</taxon>
        <taxon>Gammaproteobacteria</taxon>
        <taxon>Enterobacterales</taxon>
        <taxon>Yersiniaceae</taxon>
        <taxon>Serratia</taxon>
    </lineage>
</organism>
<evidence type="ECO:0000313" key="1">
    <source>
        <dbReference type="EMBL" id="MBO2007381.1"/>
    </source>
</evidence>